<evidence type="ECO:0000313" key="8">
    <source>
        <dbReference type="Proteomes" id="UP001600894"/>
    </source>
</evidence>
<evidence type="ECO:0000256" key="1">
    <source>
        <dbReference type="ARBA" id="ARBA00010641"/>
    </source>
</evidence>
<keyword evidence="8" id="KW-1185">Reference proteome</keyword>
<dbReference type="InterPro" id="IPR036388">
    <property type="entry name" value="WH-like_DNA-bd_sf"/>
</dbReference>
<dbReference type="CDD" id="cd06171">
    <property type="entry name" value="Sigma70_r4"/>
    <property type="match status" value="1"/>
</dbReference>
<dbReference type="InterPro" id="IPR007627">
    <property type="entry name" value="RNA_pol_sigma70_r2"/>
</dbReference>
<dbReference type="InterPro" id="IPR014284">
    <property type="entry name" value="RNA_pol_sigma-70_dom"/>
</dbReference>
<evidence type="ECO:0000256" key="2">
    <source>
        <dbReference type="ARBA" id="ARBA00023015"/>
    </source>
</evidence>
<gene>
    <name evidence="7" type="primary">sigV_2</name>
    <name evidence="7" type="ORF">F130042H8_28320</name>
</gene>
<dbReference type="InterPro" id="IPR013249">
    <property type="entry name" value="RNA_pol_sigma70_r4_t2"/>
</dbReference>
<dbReference type="RefSeq" id="WP_176254475.1">
    <property type="nucleotide sequence ID" value="NZ_BAABXL010000001.1"/>
</dbReference>
<dbReference type="Proteomes" id="UP001600894">
    <property type="component" value="Unassembled WGS sequence"/>
</dbReference>
<accession>A0ABQ0B0G2</accession>
<evidence type="ECO:0000259" key="6">
    <source>
        <dbReference type="Pfam" id="PF08281"/>
    </source>
</evidence>
<evidence type="ECO:0000256" key="4">
    <source>
        <dbReference type="ARBA" id="ARBA00023163"/>
    </source>
</evidence>
<keyword evidence="4" id="KW-0804">Transcription</keyword>
<dbReference type="SUPFAM" id="SSF88659">
    <property type="entry name" value="Sigma3 and sigma4 domains of RNA polymerase sigma factors"/>
    <property type="match status" value="1"/>
</dbReference>
<protein>
    <submittedName>
        <fullName evidence="7">RNA polymerase sigma factor SigV</fullName>
    </submittedName>
</protein>
<dbReference type="Pfam" id="PF04542">
    <property type="entry name" value="Sigma70_r2"/>
    <property type="match status" value="1"/>
</dbReference>
<keyword evidence="2" id="KW-0805">Transcription regulation</keyword>
<dbReference type="Gene3D" id="1.10.10.10">
    <property type="entry name" value="Winged helix-like DNA-binding domain superfamily/Winged helix DNA-binding domain"/>
    <property type="match status" value="1"/>
</dbReference>
<evidence type="ECO:0000313" key="7">
    <source>
        <dbReference type="EMBL" id="GAA6269772.1"/>
    </source>
</evidence>
<keyword evidence="3" id="KW-0731">Sigma factor</keyword>
<comment type="similarity">
    <text evidence="1">Belongs to the sigma-70 factor family. ECF subfamily.</text>
</comment>
<sequence length="162" mass="19233">MRQDLYETITAYIIEHQNQFYRLAYSYVRNQEDALDAVQNAVCKALEHYGALKNEQAIRTWFYRILVNESLGILKKKKTEFLSDGEDWDIPYHEKGYDAEDDLYEQIQRLEEQTQTIIKLRFFEELSLKEVAEITGLNLNTVKTKLYRGLKQLKENIQEVEA</sequence>
<evidence type="ECO:0000259" key="5">
    <source>
        <dbReference type="Pfam" id="PF04542"/>
    </source>
</evidence>
<name>A0ABQ0B0G2_9FIRM</name>
<dbReference type="InterPro" id="IPR013324">
    <property type="entry name" value="RNA_pol_sigma_r3/r4-like"/>
</dbReference>
<proteinExistence type="inferred from homology"/>
<dbReference type="Gene3D" id="1.10.1740.10">
    <property type="match status" value="1"/>
</dbReference>
<dbReference type="SUPFAM" id="SSF88946">
    <property type="entry name" value="Sigma2 domain of RNA polymerase sigma factors"/>
    <property type="match status" value="1"/>
</dbReference>
<organism evidence="7 8">
    <name type="scientific">Enterocloster alcoholdehydrogenati</name>
    <dbReference type="NCBI Taxonomy" id="2547410"/>
    <lineage>
        <taxon>Bacteria</taxon>
        <taxon>Bacillati</taxon>
        <taxon>Bacillota</taxon>
        <taxon>Clostridia</taxon>
        <taxon>Lachnospirales</taxon>
        <taxon>Lachnospiraceae</taxon>
        <taxon>Enterocloster</taxon>
    </lineage>
</organism>
<evidence type="ECO:0000256" key="3">
    <source>
        <dbReference type="ARBA" id="ARBA00023082"/>
    </source>
</evidence>
<feature type="domain" description="RNA polymerase sigma factor 70 region 4 type 2" evidence="6">
    <location>
        <begin position="102"/>
        <end position="153"/>
    </location>
</feature>
<dbReference type="NCBIfam" id="TIGR02937">
    <property type="entry name" value="sigma70-ECF"/>
    <property type="match status" value="1"/>
</dbReference>
<dbReference type="PANTHER" id="PTHR43133">
    <property type="entry name" value="RNA POLYMERASE ECF-TYPE SIGMA FACTO"/>
    <property type="match status" value="1"/>
</dbReference>
<dbReference type="InterPro" id="IPR013325">
    <property type="entry name" value="RNA_pol_sigma_r2"/>
</dbReference>
<feature type="domain" description="RNA polymerase sigma-70 region 2" evidence="5">
    <location>
        <begin position="15"/>
        <end position="78"/>
    </location>
</feature>
<dbReference type="EMBL" id="BAABXL010000001">
    <property type="protein sequence ID" value="GAA6269772.1"/>
    <property type="molecule type" value="Genomic_DNA"/>
</dbReference>
<dbReference type="InterPro" id="IPR039425">
    <property type="entry name" value="RNA_pol_sigma-70-like"/>
</dbReference>
<comment type="caution">
    <text evidence="7">The sequence shown here is derived from an EMBL/GenBank/DDBJ whole genome shotgun (WGS) entry which is preliminary data.</text>
</comment>
<dbReference type="Pfam" id="PF08281">
    <property type="entry name" value="Sigma70_r4_2"/>
    <property type="match status" value="1"/>
</dbReference>
<reference evidence="7 8" key="1">
    <citation type="submission" date="2024-04" db="EMBL/GenBank/DDBJ databases">
        <title>Defined microbial consortia suppress multidrug-resistant proinflammatory Enterobacteriaceae via ecological control.</title>
        <authorList>
            <person name="Furuichi M."/>
            <person name="Kawaguchi T."/>
            <person name="Pust M."/>
            <person name="Yasuma K."/>
            <person name="Plichta D."/>
            <person name="Hasegawa N."/>
            <person name="Ohya T."/>
            <person name="Bhattarai S."/>
            <person name="Sasajima S."/>
            <person name="Aoto Y."/>
            <person name="Tuganbaev T."/>
            <person name="Yaginuma M."/>
            <person name="Ueda M."/>
            <person name="Okahashi N."/>
            <person name="Amafuji K."/>
            <person name="Kiridooshi Y."/>
            <person name="Sugita K."/>
            <person name="Strazar M."/>
            <person name="Skelly A."/>
            <person name="Suda W."/>
            <person name="Hattori M."/>
            <person name="Nakamoto N."/>
            <person name="Caballero S."/>
            <person name="Norman J."/>
            <person name="Olle B."/>
            <person name="Tanoue T."/>
            <person name="Arita M."/>
            <person name="Bucci V."/>
            <person name="Atarashi K."/>
            <person name="Xavier R."/>
            <person name="Honda K."/>
        </authorList>
    </citation>
    <scope>NUCLEOTIDE SEQUENCE [LARGE SCALE GENOMIC DNA]</scope>
    <source>
        <strain evidence="8">f13</strain>
    </source>
</reference>
<dbReference type="PANTHER" id="PTHR43133:SF60">
    <property type="entry name" value="RNA POLYMERASE SIGMA FACTOR SIGV"/>
    <property type="match status" value="1"/>
</dbReference>